<reference evidence="3" key="1">
    <citation type="submission" date="2011-12" db="EMBL/GenBank/DDBJ databases">
        <authorList>
            <consortium name="The Broad Institute Genome Sequencing Platform"/>
            <person name="Russ C."/>
            <person name="Tyler B."/>
            <person name="Panabieres F."/>
            <person name="Shan W."/>
            <person name="Tripathy S."/>
            <person name="Grunwald N."/>
            <person name="Machado M."/>
            <person name="Young S.K."/>
            <person name="Zeng Q."/>
            <person name="Gargeya S."/>
            <person name="Fitzgerald M."/>
            <person name="Haas B."/>
            <person name="Abouelleil A."/>
            <person name="Alvarado L."/>
            <person name="Arachchi H.M."/>
            <person name="Berlin A."/>
            <person name="Chapman S.B."/>
            <person name="Gearin G."/>
            <person name="Goldberg J."/>
            <person name="Griggs A."/>
            <person name="Gujja S."/>
            <person name="Hansen M."/>
            <person name="Heiman D."/>
            <person name="Howarth C."/>
            <person name="Larimer J."/>
            <person name="Lui A."/>
            <person name="MacDonald P.J.P."/>
            <person name="McCowen C."/>
            <person name="Montmayeur A."/>
            <person name="Murphy C."/>
            <person name="Neiman D."/>
            <person name="Pearson M."/>
            <person name="Priest M."/>
            <person name="Roberts A."/>
            <person name="Saif S."/>
            <person name="Shea T."/>
            <person name="Sisk P."/>
            <person name="Stolte C."/>
            <person name="Sykes S."/>
            <person name="Wortman J."/>
            <person name="Nusbaum C."/>
            <person name="Birren B."/>
        </authorList>
    </citation>
    <scope>NUCLEOTIDE SEQUENCE [LARGE SCALE GENOMIC DNA]</scope>
    <source>
        <strain evidence="3">INRA-310</strain>
    </source>
</reference>
<dbReference type="RefSeq" id="XP_008895703.1">
    <property type="nucleotide sequence ID" value="XM_008897455.1"/>
</dbReference>
<evidence type="ECO:0000313" key="2">
    <source>
        <dbReference type="EMBL" id="ETN19284.1"/>
    </source>
</evidence>
<accession>W2R3M9</accession>
<protein>
    <submittedName>
        <fullName evidence="2">Uncharacterized protein</fullName>
    </submittedName>
</protein>
<feature type="region of interest" description="Disordered" evidence="1">
    <location>
        <begin position="21"/>
        <end position="43"/>
    </location>
</feature>
<proteinExistence type="predicted"/>
<sequence>MLQCFVRAGFVSDDTLEFADSGSEKDAQDRLSIQSTHKQGTEARHENMIGNRIMDMHCTSAGQRVVRAAELRAVPLKRSKAALIAQQTDIVA</sequence>
<evidence type="ECO:0000256" key="1">
    <source>
        <dbReference type="SAM" id="MobiDB-lite"/>
    </source>
</evidence>
<dbReference type="Proteomes" id="UP000018817">
    <property type="component" value="Unassembled WGS sequence"/>
</dbReference>
<dbReference type="AlphaFoldDB" id="W2R3M9"/>
<organism evidence="2 3">
    <name type="scientific">Phytophthora nicotianae (strain INRA-310)</name>
    <name type="common">Phytophthora parasitica</name>
    <dbReference type="NCBI Taxonomy" id="761204"/>
    <lineage>
        <taxon>Eukaryota</taxon>
        <taxon>Sar</taxon>
        <taxon>Stramenopiles</taxon>
        <taxon>Oomycota</taxon>
        <taxon>Peronosporomycetes</taxon>
        <taxon>Peronosporales</taxon>
        <taxon>Peronosporaceae</taxon>
        <taxon>Phytophthora</taxon>
    </lineage>
</organism>
<evidence type="ECO:0000313" key="3">
    <source>
        <dbReference type="Proteomes" id="UP000018817"/>
    </source>
</evidence>
<dbReference type="EMBL" id="KI669565">
    <property type="protein sequence ID" value="ETN19284.1"/>
    <property type="molecule type" value="Genomic_DNA"/>
</dbReference>
<dbReference type="VEuPathDB" id="FungiDB:PPTG_21445"/>
<name>W2R3M9_PHYN3</name>
<reference evidence="2 3" key="2">
    <citation type="submission" date="2013-11" db="EMBL/GenBank/DDBJ databases">
        <title>The Genome Sequence of Phytophthora parasitica INRA-310.</title>
        <authorList>
            <consortium name="The Broad Institute Genomics Platform"/>
            <person name="Russ C."/>
            <person name="Tyler B."/>
            <person name="Panabieres F."/>
            <person name="Shan W."/>
            <person name="Tripathy S."/>
            <person name="Grunwald N."/>
            <person name="Machado M."/>
            <person name="Johnson C.S."/>
            <person name="Arredondo F."/>
            <person name="Hong C."/>
            <person name="Coffey M."/>
            <person name="Young S.K."/>
            <person name="Zeng Q."/>
            <person name="Gargeya S."/>
            <person name="Fitzgerald M."/>
            <person name="Abouelleil A."/>
            <person name="Alvarado L."/>
            <person name="Chapman S.B."/>
            <person name="Gainer-Dewar J."/>
            <person name="Goldberg J."/>
            <person name="Griggs A."/>
            <person name="Gujja S."/>
            <person name="Hansen M."/>
            <person name="Howarth C."/>
            <person name="Imamovic A."/>
            <person name="Ireland A."/>
            <person name="Larimer J."/>
            <person name="McCowan C."/>
            <person name="Murphy C."/>
            <person name="Pearson M."/>
            <person name="Poon T.W."/>
            <person name="Priest M."/>
            <person name="Roberts A."/>
            <person name="Saif S."/>
            <person name="Shea T."/>
            <person name="Sykes S."/>
            <person name="Wortman J."/>
            <person name="Nusbaum C."/>
            <person name="Birren B."/>
        </authorList>
    </citation>
    <scope>NUCLEOTIDE SEQUENCE [LARGE SCALE GENOMIC DNA]</scope>
    <source>
        <strain evidence="2 3">INRA-310</strain>
    </source>
</reference>
<dbReference type="GeneID" id="20190044"/>
<gene>
    <name evidence="2" type="ORF">PPTG_21445</name>
</gene>